<dbReference type="Proteomes" id="UP001165136">
    <property type="component" value="Unassembled WGS sequence"/>
</dbReference>
<organism evidence="2 3">
    <name type="scientific">Amycolatopsis taiwanensis</name>
    <dbReference type="NCBI Taxonomy" id="342230"/>
    <lineage>
        <taxon>Bacteria</taxon>
        <taxon>Bacillati</taxon>
        <taxon>Actinomycetota</taxon>
        <taxon>Actinomycetes</taxon>
        <taxon>Pseudonocardiales</taxon>
        <taxon>Pseudonocardiaceae</taxon>
        <taxon>Amycolatopsis</taxon>
    </lineage>
</organism>
<evidence type="ECO:0000313" key="3">
    <source>
        <dbReference type="Proteomes" id="UP001165136"/>
    </source>
</evidence>
<dbReference type="EMBL" id="BSTI01000014">
    <property type="protein sequence ID" value="GLY69015.1"/>
    <property type="molecule type" value="Genomic_DNA"/>
</dbReference>
<sequence>MPTRPFKDRLRAFLDPRPARWRTVIVLGIVLGYGDGYVLVALTGAAGAIERTNHPFSSWLEESAFLVPLFILAELLVLRRIRRRSGPVLRSGKAVLGTALLIAVAGTVTGFVGVAVSAALDYRLQTQLIEFSSRFGDQNGDPLITAGSTAARGNCNSMVCNEERLSLASDARGVAISAPILLGVNVVLVGWVLAGFGGRLGAPAGRRATTTIAVPTSSTEKV</sequence>
<accession>A0A9W6R626</accession>
<keyword evidence="1" id="KW-0812">Transmembrane</keyword>
<feature type="transmembrane region" description="Helical" evidence="1">
    <location>
        <begin position="174"/>
        <end position="197"/>
    </location>
</feature>
<dbReference type="AlphaFoldDB" id="A0A9W6R626"/>
<dbReference type="RefSeq" id="WP_027943339.1">
    <property type="nucleotide sequence ID" value="NZ_BSTI01000014.1"/>
</dbReference>
<comment type="caution">
    <text evidence="2">The sequence shown here is derived from an EMBL/GenBank/DDBJ whole genome shotgun (WGS) entry which is preliminary data.</text>
</comment>
<feature type="transmembrane region" description="Helical" evidence="1">
    <location>
        <begin position="21"/>
        <end position="43"/>
    </location>
</feature>
<feature type="transmembrane region" description="Helical" evidence="1">
    <location>
        <begin position="94"/>
        <end position="120"/>
    </location>
</feature>
<keyword evidence="1" id="KW-1133">Transmembrane helix</keyword>
<gene>
    <name evidence="2" type="ORF">Atai01_56340</name>
</gene>
<keyword evidence="3" id="KW-1185">Reference proteome</keyword>
<proteinExistence type="predicted"/>
<evidence type="ECO:0000256" key="1">
    <source>
        <dbReference type="SAM" id="Phobius"/>
    </source>
</evidence>
<reference evidence="2" key="1">
    <citation type="submission" date="2023-03" db="EMBL/GenBank/DDBJ databases">
        <title>Amycolatopsis taiwanensis NBRC 103393.</title>
        <authorList>
            <person name="Ichikawa N."/>
            <person name="Sato H."/>
            <person name="Tonouchi N."/>
        </authorList>
    </citation>
    <scope>NUCLEOTIDE SEQUENCE</scope>
    <source>
        <strain evidence="2">NBRC 103393</strain>
    </source>
</reference>
<name>A0A9W6R626_9PSEU</name>
<evidence type="ECO:0000313" key="2">
    <source>
        <dbReference type="EMBL" id="GLY69015.1"/>
    </source>
</evidence>
<keyword evidence="1" id="KW-0472">Membrane</keyword>
<protein>
    <submittedName>
        <fullName evidence="2">Uncharacterized protein</fullName>
    </submittedName>
</protein>
<feature type="transmembrane region" description="Helical" evidence="1">
    <location>
        <begin position="63"/>
        <end position="82"/>
    </location>
</feature>